<organism evidence="1 2">
    <name type="scientific">Vibrio phage AG74</name>
    <dbReference type="NCBI Taxonomy" id="2736261"/>
    <lineage>
        <taxon>Viruses</taxon>
        <taxon>Duplodnaviria</taxon>
        <taxon>Heunggongvirae</taxon>
        <taxon>Uroviricota</taxon>
        <taxon>Caudoviricetes</taxon>
        <taxon>Demerecviridae</taxon>
        <taxon>Ermolyevavirinae</taxon>
        <taxon>Thalassavirus</taxon>
        <taxon>Thalassavirus AG74</taxon>
    </lineage>
</organism>
<name>A0A6M9Z4M3_9CAUD</name>
<protein>
    <submittedName>
        <fullName evidence="1">Uncharacterized protein</fullName>
    </submittedName>
</protein>
<proteinExistence type="predicted"/>
<evidence type="ECO:0000313" key="2">
    <source>
        <dbReference type="Proteomes" id="UP000509354"/>
    </source>
</evidence>
<sequence>MREGRKLMSNIQQIFRVQMMLANDATQDYDTFYSNFEKDSQYSAAKREFFIEYMGNEWWVDTFSNHLCCVTEFNSFGAAQEAEQEGYELLSSYGYWKEEE</sequence>
<dbReference type="Proteomes" id="UP000509354">
    <property type="component" value="Segment"/>
</dbReference>
<evidence type="ECO:0000313" key="1">
    <source>
        <dbReference type="EMBL" id="QKN85019.1"/>
    </source>
</evidence>
<gene>
    <name evidence="1" type="ORF">AG74_183</name>
</gene>
<dbReference type="EMBL" id="MT460514">
    <property type="protein sequence ID" value="QKN85019.1"/>
    <property type="molecule type" value="Genomic_DNA"/>
</dbReference>
<reference evidence="1 2" key="1">
    <citation type="submission" date="2020-05" db="EMBL/GenBank/DDBJ databases">
        <authorList>
            <person name="Bettwy K."/>
            <person name="Griggs A."/>
            <person name="Broussard G.W."/>
        </authorList>
    </citation>
    <scope>NUCLEOTIDE SEQUENCE [LARGE SCALE GENOMIC DNA]</scope>
</reference>
<accession>A0A6M9Z4M3</accession>
<keyword evidence="2" id="KW-1185">Reference proteome</keyword>